<organism evidence="3">
    <name type="scientific">bioreactor metagenome</name>
    <dbReference type="NCBI Taxonomy" id="1076179"/>
    <lineage>
        <taxon>unclassified sequences</taxon>
        <taxon>metagenomes</taxon>
        <taxon>ecological metagenomes</taxon>
    </lineage>
</organism>
<evidence type="ECO:0000256" key="2">
    <source>
        <dbReference type="SAM" id="Phobius"/>
    </source>
</evidence>
<sequence length="561" mass="63920">MRKLDNNEDGNFNKKISNSPANKRINLRENPYVARIRDETESMRAYINYETAKEQVRRIDDAKDLCDEIKKMSEDLNSNFYSNLEISNSFGDIHLEDIPDGLRGSVKYIADNTGWSYLSVLLFVLLSIAAATRGRYIAKINDEWLEAITLYVIVCAESGNMKSNLLKLVMRPHESFENRKQAQHAEKLSKSNNVDIVIAREIALKQSQKNHGKDLVICKEALKTLANNVRHDRNMINDYCPVEEASALPRVFTEDTSFPKLYATMQDNGGGSTFASAEGNTFLHLVLASRSPLDIFTKAHGYEKFITETKRDGTKILQQPFLNIGIVVNPDIARQLYSNDRLGLHGLSPRFAVCFGGKQDEIVEDNSSKSDYNSYSEKIENLLEDNFTQEPSRKLIEIQFSPEAKEQLLIILKETEKEQNRTPKGQTHYRAYLRKIRGLVARIATILHIWGHAKPDNHFVSKNDVLIAKKIVYSISLHAEYAFSANGLSAYYDAQKILDWIKRHRHSFFTSTQVAKGIEKMKNDNIFPALDALEKLNIIRQLITPSKPRLCVVHKNFITSA</sequence>
<dbReference type="EMBL" id="VSSQ01000011">
    <property type="protein sequence ID" value="MPL60140.1"/>
    <property type="molecule type" value="Genomic_DNA"/>
</dbReference>
<accession>A0A644SZN1</accession>
<evidence type="ECO:0008006" key="4">
    <source>
        <dbReference type="Google" id="ProtNLM"/>
    </source>
</evidence>
<keyword evidence="2" id="KW-0812">Transmembrane</keyword>
<keyword evidence="2" id="KW-0472">Membrane</keyword>
<comment type="caution">
    <text evidence="3">The sequence shown here is derived from an EMBL/GenBank/DDBJ whole genome shotgun (WGS) entry which is preliminary data.</text>
</comment>
<keyword evidence="2" id="KW-1133">Transmembrane helix</keyword>
<gene>
    <name evidence="3" type="ORF">SDC9_05696</name>
</gene>
<evidence type="ECO:0000256" key="1">
    <source>
        <dbReference type="SAM" id="MobiDB-lite"/>
    </source>
</evidence>
<name>A0A644SZN1_9ZZZZ</name>
<dbReference type="InterPro" id="IPR025048">
    <property type="entry name" value="DUF3987"/>
</dbReference>
<evidence type="ECO:0000313" key="3">
    <source>
        <dbReference type="EMBL" id="MPL60140.1"/>
    </source>
</evidence>
<dbReference type="Pfam" id="PF13148">
    <property type="entry name" value="DUF3987"/>
    <property type="match status" value="1"/>
</dbReference>
<feature type="region of interest" description="Disordered" evidence="1">
    <location>
        <begin position="1"/>
        <end position="20"/>
    </location>
</feature>
<proteinExistence type="predicted"/>
<feature type="transmembrane region" description="Helical" evidence="2">
    <location>
        <begin position="114"/>
        <end position="132"/>
    </location>
</feature>
<protein>
    <recommendedName>
        <fullName evidence="4">DUF3987 domain-containing protein</fullName>
    </recommendedName>
</protein>
<dbReference type="AlphaFoldDB" id="A0A644SZN1"/>
<reference evidence="3" key="1">
    <citation type="submission" date="2019-08" db="EMBL/GenBank/DDBJ databases">
        <authorList>
            <person name="Kucharzyk K."/>
            <person name="Murdoch R.W."/>
            <person name="Higgins S."/>
            <person name="Loffler F."/>
        </authorList>
    </citation>
    <scope>NUCLEOTIDE SEQUENCE</scope>
</reference>